<evidence type="ECO:0000313" key="2">
    <source>
        <dbReference type="EMBL" id="KAL0472948.1"/>
    </source>
</evidence>
<evidence type="ECO:0008006" key="4">
    <source>
        <dbReference type="Google" id="ProtNLM"/>
    </source>
</evidence>
<accession>A0ABR3DKY7</accession>
<feature type="chain" id="PRO_5046853693" description="Secreted protein" evidence="1">
    <location>
        <begin position="22"/>
        <end position="166"/>
    </location>
</feature>
<name>A0ABR3DKY7_NEUIN</name>
<feature type="signal peptide" evidence="1">
    <location>
        <begin position="1"/>
        <end position="21"/>
    </location>
</feature>
<dbReference type="EMBL" id="JAVLET010000002">
    <property type="protein sequence ID" value="KAL0472948.1"/>
    <property type="molecule type" value="Genomic_DNA"/>
</dbReference>
<proteinExistence type="predicted"/>
<protein>
    <recommendedName>
        <fullName evidence="4">Secreted protein</fullName>
    </recommendedName>
</protein>
<dbReference type="Proteomes" id="UP001451303">
    <property type="component" value="Unassembled WGS sequence"/>
</dbReference>
<keyword evidence="3" id="KW-1185">Reference proteome</keyword>
<gene>
    <name evidence="2" type="ORF">QR685DRAFT_157262</name>
</gene>
<reference evidence="2 3" key="1">
    <citation type="submission" date="2023-09" db="EMBL/GenBank/DDBJ databases">
        <title>Multi-omics analysis of a traditional fermented food reveals byproduct-associated fungal strains for waste-to-food upcycling.</title>
        <authorList>
            <consortium name="Lawrence Berkeley National Laboratory"/>
            <person name="Rekdal V.M."/>
            <person name="Villalobos-Escobedo J.M."/>
            <person name="Rodriguez-Valeron N."/>
            <person name="Garcia M.O."/>
            <person name="Vasquez D.P."/>
            <person name="Damayanti I."/>
            <person name="Sorensen P.M."/>
            <person name="Baidoo E.E."/>
            <person name="De Carvalho A.C."/>
            <person name="Riley R."/>
            <person name="Lipzen A."/>
            <person name="He G."/>
            <person name="Yan M."/>
            <person name="Haridas S."/>
            <person name="Daum C."/>
            <person name="Yoshinaga Y."/>
            <person name="Ng V."/>
            <person name="Grigoriev I.V."/>
            <person name="Munk R."/>
            <person name="Nuraida L."/>
            <person name="Wijaya C.H."/>
            <person name="Morales P.-C."/>
            <person name="Keasling J.D."/>
        </authorList>
    </citation>
    <scope>NUCLEOTIDE SEQUENCE [LARGE SCALE GENOMIC DNA]</scope>
    <source>
        <strain evidence="2 3">FGSC 2613</strain>
    </source>
</reference>
<keyword evidence="1" id="KW-0732">Signal</keyword>
<comment type="caution">
    <text evidence="2">The sequence shown here is derived from an EMBL/GenBank/DDBJ whole genome shotgun (WGS) entry which is preliminary data.</text>
</comment>
<organism evidence="2 3">
    <name type="scientific">Neurospora intermedia</name>
    <dbReference type="NCBI Taxonomy" id="5142"/>
    <lineage>
        <taxon>Eukaryota</taxon>
        <taxon>Fungi</taxon>
        <taxon>Dikarya</taxon>
        <taxon>Ascomycota</taxon>
        <taxon>Pezizomycotina</taxon>
        <taxon>Sordariomycetes</taxon>
        <taxon>Sordariomycetidae</taxon>
        <taxon>Sordariales</taxon>
        <taxon>Sordariaceae</taxon>
        <taxon>Neurospora</taxon>
    </lineage>
</organism>
<evidence type="ECO:0000313" key="3">
    <source>
        <dbReference type="Proteomes" id="UP001451303"/>
    </source>
</evidence>
<evidence type="ECO:0000256" key="1">
    <source>
        <dbReference type="SAM" id="SignalP"/>
    </source>
</evidence>
<sequence>MPIFHSLSLMIIVADWSQASAFFFLCAPIDFHPSTYSRIRDVIFYYRDTARRENQVYRRNVVVTDTPPPPPFLLPPTRLDILIAVTSSVTPRLPRYPESIHLAPQHKVMACHPVTLYNLVFARTLYSRDLLALEVSRFDPSSPCRSMRIHIYFTYATTFRVCQQLT</sequence>